<name>A0A1M6RL55_REIAG</name>
<dbReference type="Proteomes" id="UP000184474">
    <property type="component" value="Unassembled WGS sequence"/>
</dbReference>
<keyword evidence="3" id="KW-1185">Reference proteome</keyword>
<feature type="chain" id="PRO_5012274448" description="DUF4412 domain-containing protein" evidence="1">
    <location>
        <begin position="22"/>
        <end position="269"/>
    </location>
</feature>
<dbReference type="EMBL" id="FRAA01000004">
    <property type="protein sequence ID" value="SHK33182.1"/>
    <property type="molecule type" value="Genomic_DNA"/>
</dbReference>
<evidence type="ECO:0000313" key="2">
    <source>
        <dbReference type="EMBL" id="SHK33182.1"/>
    </source>
</evidence>
<keyword evidence="1" id="KW-0732">Signal</keyword>
<evidence type="ECO:0008006" key="4">
    <source>
        <dbReference type="Google" id="ProtNLM"/>
    </source>
</evidence>
<dbReference type="RefSeq" id="WP_073122820.1">
    <property type="nucleotide sequence ID" value="NZ_FRAA01000004.1"/>
</dbReference>
<evidence type="ECO:0000256" key="1">
    <source>
        <dbReference type="SAM" id="SignalP"/>
    </source>
</evidence>
<feature type="signal peptide" evidence="1">
    <location>
        <begin position="1"/>
        <end position="21"/>
    </location>
</feature>
<protein>
    <recommendedName>
        <fullName evidence="4">DUF4412 domain-containing protein</fullName>
    </recommendedName>
</protein>
<accession>A0A1M6RL55</accession>
<dbReference type="Gene3D" id="3.30.1120.30">
    <property type="entry name" value="POLO box domain"/>
    <property type="match status" value="1"/>
</dbReference>
<sequence length="269" mass="30276">MKAFQTIMILALLSLSQLALATEGVLIVSKSTNLSSQQITTSKIYLTDSKLQISNSGQDNSSMIFDANKEVFTFIDNKKREYYQFDKPTLVQLKEQLKMMVQVMKQFASQMPEEQQKKLDMILNPSNGAIIKYKETGTGKVGNWNTKQFQGTNENEKVLELNIASFETLGIEAEKFNAMKQLIDFFTENLQEVATMLPTSQSMSAISFDENSPILKEGFPVKTRTYAEGSSKSETIIQSITETGIAESQFSIPSGYARKTINMQQQFQK</sequence>
<evidence type="ECO:0000313" key="3">
    <source>
        <dbReference type="Proteomes" id="UP000184474"/>
    </source>
</evidence>
<reference evidence="3" key="1">
    <citation type="submission" date="2016-11" db="EMBL/GenBank/DDBJ databases">
        <authorList>
            <person name="Varghese N."/>
            <person name="Submissions S."/>
        </authorList>
    </citation>
    <scope>NUCLEOTIDE SEQUENCE [LARGE SCALE GENOMIC DNA]</scope>
    <source>
        <strain evidence="3">DSM 26134</strain>
    </source>
</reference>
<proteinExistence type="predicted"/>
<gene>
    <name evidence="2" type="ORF">SAMN04488028_104219</name>
</gene>
<dbReference type="STRING" id="156994.SAMN04488028_104219"/>
<dbReference type="InterPro" id="IPR036947">
    <property type="entry name" value="POLO_box_dom_sf"/>
</dbReference>
<organism evidence="2 3">
    <name type="scientific">Reichenbachiella agariperforans</name>
    <dbReference type="NCBI Taxonomy" id="156994"/>
    <lineage>
        <taxon>Bacteria</taxon>
        <taxon>Pseudomonadati</taxon>
        <taxon>Bacteroidota</taxon>
        <taxon>Cytophagia</taxon>
        <taxon>Cytophagales</taxon>
        <taxon>Reichenbachiellaceae</taxon>
        <taxon>Reichenbachiella</taxon>
    </lineage>
</organism>
<dbReference type="AlphaFoldDB" id="A0A1M6RL55"/>